<accession>A0AAD4GP18</accession>
<evidence type="ECO:0000256" key="3">
    <source>
        <dbReference type="ARBA" id="ARBA00022723"/>
    </source>
</evidence>
<dbReference type="GO" id="GO:0004497">
    <property type="term" value="F:monooxygenase activity"/>
    <property type="evidence" value="ECO:0007669"/>
    <property type="project" value="UniProtKB-KW"/>
</dbReference>
<dbReference type="GO" id="GO:0016705">
    <property type="term" value="F:oxidoreductase activity, acting on paired donors, with incorporation or reduction of molecular oxygen"/>
    <property type="evidence" value="ECO:0007669"/>
    <property type="project" value="InterPro"/>
</dbReference>
<gene>
    <name evidence="7" type="ORF">FE257_004920</name>
</gene>
<evidence type="ECO:0000256" key="4">
    <source>
        <dbReference type="ARBA" id="ARBA00023002"/>
    </source>
</evidence>
<evidence type="ECO:0000313" key="7">
    <source>
        <dbReference type="EMBL" id="KAF9882883.1"/>
    </source>
</evidence>
<reference evidence="7" key="2">
    <citation type="submission" date="2020-02" db="EMBL/GenBank/DDBJ databases">
        <authorList>
            <person name="Gilchrist C.L.M."/>
            <person name="Chooi Y.-H."/>
        </authorList>
    </citation>
    <scope>NUCLEOTIDE SEQUENCE</scope>
    <source>
        <strain evidence="7">MST-FP2251</strain>
    </source>
</reference>
<protein>
    <recommendedName>
        <fullName evidence="9">Cytochrome P450</fullName>
    </recommendedName>
</protein>
<sequence length="260" mass="29919">MVRCISDNNIESLAHEITHTWISSKRGEECHFDENHSLQASIQAIFPNQGFRTPEENPLNLIIPGFETLWRVVLRGFVEIGFMAGHQHPEWRNMLAAFAQMPTREQFLKQYGSNPISCQDLVNEVLRLYPPTRRIRRTFKWAIASKPVVMAADLEACHRSKDIWGIDAMAYDPQRWQAVTDSQKQAFMPFGSAPFECPARPVFGPRIIGLLLGTLFREFRDDWALELHGDSFPGPLGWQRRLSNERAALSEMYMICSRVD</sequence>
<comment type="caution">
    <text evidence="7">The sequence shown here is derived from an EMBL/GenBank/DDBJ whole genome shotgun (WGS) entry which is preliminary data.</text>
</comment>
<name>A0AAD4GP18_ASPNN</name>
<comment type="cofactor">
    <cofactor evidence="1">
        <name>heme</name>
        <dbReference type="ChEBI" id="CHEBI:30413"/>
    </cofactor>
</comment>
<dbReference type="SUPFAM" id="SSF48264">
    <property type="entry name" value="Cytochrome P450"/>
    <property type="match status" value="1"/>
</dbReference>
<keyword evidence="3" id="KW-0479">Metal-binding</keyword>
<dbReference type="InterPro" id="IPR050121">
    <property type="entry name" value="Cytochrome_P450_monoxygenase"/>
</dbReference>
<dbReference type="Gene3D" id="1.10.630.10">
    <property type="entry name" value="Cytochrome P450"/>
    <property type="match status" value="1"/>
</dbReference>
<keyword evidence="6" id="KW-0503">Monooxygenase</keyword>
<evidence type="ECO:0000256" key="6">
    <source>
        <dbReference type="ARBA" id="ARBA00023033"/>
    </source>
</evidence>
<dbReference type="Proteomes" id="UP001194746">
    <property type="component" value="Unassembled WGS sequence"/>
</dbReference>
<proteinExistence type="inferred from homology"/>
<evidence type="ECO:0000256" key="5">
    <source>
        <dbReference type="ARBA" id="ARBA00023004"/>
    </source>
</evidence>
<dbReference type="AlphaFoldDB" id="A0AAD4GP18"/>
<dbReference type="PANTHER" id="PTHR24305">
    <property type="entry name" value="CYTOCHROME P450"/>
    <property type="match status" value="1"/>
</dbReference>
<evidence type="ECO:0000313" key="8">
    <source>
        <dbReference type="Proteomes" id="UP001194746"/>
    </source>
</evidence>
<reference evidence="7" key="1">
    <citation type="journal article" date="2019" name="Beilstein J. Org. Chem.">
        <title>Nanangenines: drimane sesquiterpenoids as the dominant metabolite cohort of a novel Australian fungus, Aspergillus nanangensis.</title>
        <authorList>
            <person name="Lacey H.J."/>
            <person name="Gilchrist C.L.M."/>
            <person name="Crombie A."/>
            <person name="Kalaitzis J.A."/>
            <person name="Vuong D."/>
            <person name="Rutledge P.J."/>
            <person name="Turner P."/>
            <person name="Pitt J.I."/>
            <person name="Lacey E."/>
            <person name="Chooi Y.H."/>
            <person name="Piggott A.M."/>
        </authorList>
    </citation>
    <scope>NUCLEOTIDE SEQUENCE</scope>
    <source>
        <strain evidence="7">MST-FP2251</strain>
    </source>
</reference>
<dbReference type="EMBL" id="VCAU01000205">
    <property type="protein sequence ID" value="KAF9882883.1"/>
    <property type="molecule type" value="Genomic_DNA"/>
</dbReference>
<keyword evidence="4" id="KW-0560">Oxidoreductase</keyword>
<evidence type="ECO:0000256" key="1">
    <source>
        <dbReference type="ARBA" id="ARBA00001971"/>
    </source>
</evidence>
<dbReference type="GO" id="GO:0020037">
    <property type="term" value="F:heme binding"/>
    <property type="evidence" value="ECO:0007669"/>
    <property type="project" value="InterPro"/>
</dbReference>
<dbReference type="InterPro" id="IPR036396">
    <property type="entry name" value="Cyt_P450_sf"/>
</dbReference>
<evidence type="ECO:0000256" key="2">
    <source>
        <dbReference type="ARBA" id="ARBA00010617"/>
    </source>
</evidence>
<organism evidence="7 8">
    <name type="scientific">Aspergillus nanangensis</name>
    <dbReference type="NCBI Taxonomy" id="2582783"/>
    <lineage>
        <taxon>Eukaryota</taxon>
        <taxon>Fungi</taxon>
        <taxon>Dikarya</taxon>
        <taxon>Ascomycota</taxon>
        <taxon>Pezizomycotina</taxon>
        <taxon>Eurotiomycetes</taxon>
        <taxon>Eurotiomycetidae</taxon>
        <taxon>Eurotiales</taxon>
        <taxon>Aspergillaceae</taxon>
        <taxon>Aspergillus</taxon>
        <taxon>Aspergillus subgen. Circumdati</taxon>
    </lineage>
</organism>
<keyword evidence="5" id="KW-0408">Iron</keyword>
<dbReference type="PANTHER" id="PTHR24305:SF232">
    <property type="entry name" value="P450, PUTATIVE (EUROFUNG)-RELATED"/>
    <property type="match status" value="1"/>
</dbReference>
<keyword evidence="8" id="KW-1185">Reference proteome</keyword>
<dbReference type="GO" id="GO:0005506">
    <property type="term" value="F:iron ion binding"/>
    <property type="evidence" value="ECO:0007669"/>
    <property type="project" value="InterPro"/>
</dbReference>
<comment type="similarity">
    <text evidence="2">Belongs to the cytochrome P450 family.</text>
</comment>
<dbReference type="Pfam" id="PF00067">
    <property type="entry name" value="p450"/>
    <property type="match status" value="1"/>
</dbReference>
<dbReference type="InterPro" id="IPR001128">
    <property type="entry name" value="Cyt_P450"/>
</dbReference>
<evidence type="ECO:0008006" key="9">
    <source>
        <dbReference type="Google" id="ProtNLM"/>
    </source>
</evidence>